<dbReference type="AlphaFoldDB" id="A0A7S4EIK0"/>
<gene>
    <name evidence="2" type="ORF">PAUS00366_LOCUS9037</name>
</gene>
<feature type="region of interest" description="Disordered" evidence="1">
    <location>
        <begin position="255"/>
        <end position="304"/>
    </location>
</feature>
<feature type="compositionally biased region" description="Low complexity" evidence="1">
    <location>
        <begin position="150"/>
        <end position="165"/>
    </location>
</feature>
<feature type="compositionally biased region" description="Polar residues" evidence="1">
    <location>
        <begin position="66"/>
        <end position="103"/>
    </location>
</feature>
<dbReference type="EMBL" id="HBIX01012062">
    <property type="protein sequence ID" value="CAE0716285.1"/>
    <property type="molecule type" value="Transcribed_RNA"/>
</dbReference>
<organism evidence="2">
    <name type="scientific">Pseudo-nitzschia australis</name>
    <dbReference type="NCBI Taxonomy" id="44445"/>
    <lineage>
        <taxon>Eukaryota</taxon>
        <taxon>Sar</taxon>
        <taxon>Stramenopiles</taxon>
        <taxon>Ochrophyta</taxon>
        <taxon>Bacillariophyta</taxon>
        <taxon>Bacillariophyceae</taxon>
        <taxon>Bacillariophycidae</taxon>
        <taxon>Bacillariales</taxon>
        <taxon>Bacillariaceae</taxon>
        <taxon>Pseudo-nitzschia</taxon>
    </lineage>
</organism>
<accession>A0A7S4EIK0</accession>
<feature type="compositionally biased region" description="Low complexity" evidence="1">
    <location>
        <begin position="264"/>
        <end position="290"/>
    </location>
</feature>
<feature type="region of interest" description="Disordered" evidence="1">
    <location>
        <begin position="52"/>
        <end position="129"/>
    </location>
</feature>
<protein>
    <submittedName>
        <fullName evidence="2">Uncharacterized protein</fullName>
    </submittedName>
</protein>
<reference evidence="2" key="1">
    <citation type="submission" date="2021-01" db="EMBL/GenBank/DDBJ databases">
        <authorList>
            <person name="Corre E."/>
            <person name="Pelletier E."/>
            <person name="Niang G."/>
            <person name="Scheremetjew M."/>
            <person name="Finn R."/>
            <person name="Kale V."/>
            <person name="Holt S."/>
            <person name="Cochrane G."/>
            <person name="Meng A."/>
            <person name="Brown T."/>
            <person name="Cohen L."/>
        </authorList>
    </citation>
    <scope>NUCLEOTIDE SEQUENCE</scope>
    <source>
        <strain evidence="2">10249 10 AB</strain>
    </source>
</reference>
<evidence type="ECO:0000256" key="1">
    <source>
        <dbReference type="SAM" id="MobiDB-lite"/>
    </source>
</evidence>
<feature type="region of interest" description="Disordered" evidence="1">
    <location>
        <begin position="145"/>
        <end position="165"/>
    </location>
</feature>
<evidence type="ECO:0000313" key="2">
    <source>
        <dbReference type="EMBL" id="CAE0716285.1"/>
    </source>
</evidence>
<proteinExistence type="predicted"/>
<sequence>MNLNINPAALPLSVQRHVDRIVANPRAAEREVEDTMDALRNRYRQLQERLEKRRKERQEAKKKRQPQTQSQPRANVTIKQQHQPLSLSPKTAESSDAPSSVSLPQHPIRPRIANDDPLQQSHHHRHVHKTPLLIRKRVINLPIHHRQHHSGSSSPDENSSVSSNVSSIAASRTDLGNEEIVALEVLGEALPRGDSINDLQVLERDSFAARSIRGDNSSIEEGVTSSMLLQFNNDNHSSSSCDFLAPMASVSNDSDHHNHGLVVRNSSNINGNGNNNNNNLNQRNSINNGQVDDSTANKIKSPGK</sequence>
<name>A0A7S4EIK0_9STRA</name>